<protein>
    <submittedName>
        <fullName evidence="2">Uncharacterized protein</fullName>
    </submittedName>
</protein>
<reference evidence="2" key="1">
    <citation type="submission" date="2021-12" db="EMBL/GenBank/DDBJ databases">
        <authorList>
            <person name="King R."/>
        </authorList>
    </citation>
    <scope>NUCLEOTIDE SEQUENCE</scope>
</reference>
<evidence type="ECO:0000256" key="1">
    <source>
        <dbReference type="SAM" id="MobiDB-lite"/>
    </source>
</evidence>
<dbReference type="AlphaFoldDB" id="A0A9P0A0U8"/>
<keyword evidence="3" id="KW-1185">Reference proteome</keyword>
<gene>
    <name evidence="2" type="ORF">BEMITA_LOCUS1538</name>
</gene>
<dbReference type="KEGG" id="btab:109035743"/>
<evidence type="ECO:0000313" key="3">
    <source>
        <dbReference type="Proteomes" id="UP001152759"/>
    </source>
</evidence>
<name>A0A9P0A0U8_BEMTA</name>
<proteinExistence type="predicted"/>
<dbReference type="EMBL" id="OU963862">
    <property type="protein sequence ID" value="CAH0381937.1"/>
    <property type="molecule type" value="Genomic_DNA"/>
</dbReference>
<sequence>MHSRRLSMEKVGFFTGMLEQELNAAMKKVQRLKRKEQEEEEWFRFIEKLSSFEENGHLVASPESAKTFVVAGNGVPKNEDANQNFNKQEDSDYFENTNSEKDECRGLNNKPKPADNNSRRPTRTLSGNIDTLSKSTHCSGWRSVTSIDLSDNSEAKSMKILKAAPSHCWNKTNSASYSSLKLNRPFTEGADGSNVLKEAPATKLTRLPNSSLKLRDPPKEIWNEEDRLEETQSCASNKPVPHGSALKVENCTNLSRNSNIELNISAKGTRSVARTNIPRATVPLSQLRVLNSRLVMVMSSIYTLIDTFEEVPEDENFLKKRNQAFAFSSRLTSNHLYNLNKLVREIEKLPVPSSLTNENYLSGLTHKLRSAFQCALSASQMCERYLQSGKLFLVADKILELLKLTLELLSSSRKKTVNTHLDRIIEISELNLKIESILKLIEYRIVKNRAEEARKITSQVWNKTPSVRLNTKANSKFGQPQRLSMYSQNAMKKNTRRPLKKPLLPASDVDVEPRVITLTKLVSSPVTTPVGEKNLTMKPSVKSIFPQTRKSTLSQNISSHQLLSHVSSSGEKQYWEDRRFEPSGNRKLSFAKSSSPMKESLDCADCKVVDAPCSRKERNLSRLLFTEKSCESRAEKDLAYPFNIGMMSVVKGDINETPLDKDHCSTVNISPEEFESIIQYRKLCDSFRSQSPLYSVDEYPWESLEEISETLCHEILTQVTSKLELDSIIRRIYNLEFS</sequence>
<accession>A0A9P0A0U8</accession>
<dbReference type="Proteomes" id="UP001152759">
    <property type="component" value="Chromosome 1"/>
</dbReference>
<organism evidence="2 3">
    <name type="scientific">Bemisia tabaci</name>
    <name type="common">Sweetpotato whitefly</name>
    <name type="synonym">Aleurodes tabaci</name>
    <dbReference type="NCBI Taxonomy" id="7038"/>
    <lineage>
        <taxon>Eukaryota</taxon>
        <taxon>Metazoa</taxon>
        <taxon>Ecdysozoa</taxon>
        <taxon>Arthropoda</taxon>
        <taxon>Hexapoda</taxon>
        <taxon>Insecta</taxon>
        <taxon>Pterygota</taxon>
        <taxon>Neoptera</taxon>
        <taxon>Paraneoptera</taxon>
        <taxon>Hemiptera</taxon>
        <taxon>Sternorrhyncha</taxon>
        <taxon>Aleyrodoidea</taxon>
        <taxon>Aleyrodidae</taxon>
        <taxon>Aleyrodinae</taxon>
        <taxon>Bemisia</taxon>
    </lineage>
</organism>
<evidence type="ECO:0000313" key="2">
    <source>
        <dbReference type="EMBL" id="CAH0381937.1"/>
    </source>
</evidence>
<feature type="region of interest" description="Disordered" evidence="1">
    <location>
        <begin position="77"/>
        <end position="131"/>
    </location>
</feature>